<proteinExistence type="predicted"/>
<dbReference type="EMBL" id="JXXE01000735">
    <property type="protein sequence ID" value="KIZ33650.1"/>
    <property type="molecule type" value="Genomic_DNA"/>
</dbReference>
<evidence type="ECO:0000313" key="2">
    <source>
        <dbReference type="Proteomes" id="UP000032515"/>
    </source>
</evidence>
<comment type="caution">
    <text evidence="1">The sequence shown here is derived from an EMBL/GenBank/DDBJ whole genome shotgun (WGS) entry which is preliminary data.</text>
</comment>
<dbReference type="Proteomes" id="UP000032515">
    <property type="component" value="Unassembled WGS sequence"/>
</dbReference>
<accession>A0A0D7DZK2</accession>
<reference evidence="1 2" key="1">
    <citation type="submission" date="2014-11" db="EMBL/GenBank/DDBJ databases">
        <title>Genomics and ecophysiology of heterotrophic nitrogen fixing bacteria isolated from estuarine surface water.</title>
        <authorList>
            <person name="Bentzon-Tilia M."/>
            <person name="Severin I."/>
            <person name="Hansen L.H."/>
            <person name="Riemann L."/>
        </authorList>
    </citation>
    <scope>NUCLEOTIDE SEQUENCE [LARGE SCALE GENOMIC DNA]</scope>
    <source>
        <strain evidence="1 2">BAL398</strain>
    </source>
</reference>
<organism evidence="1 2">
    <name type="scientific">Rhodopseudomonas palustris</name>
    <dbReference type="NCBI Taxonomy" id="1076"/>
    <lineage>
        <taxon>Bacteria</taxon>
        <taxon>Pseudomonadati</taxon>
        <taxon>Pseudomonadota</taxon>
        <taxon>Alphaproteobacteria</taxon>
        <taxon>Hyphomicrobiales</taxon>
        <taxon>Nitrobacteraceae</taxon>
        <taxon>Rhodopseudomonas</taxon>
    </lineage>
</organism>
<dbReference type="AlphaFoldDB" id="A0A0D7DZK2"/>
<sequence length="77" mass="8358">MLTDVPHDCSGWTDNYSQIDHADSNVQVNDRKVYVLCSTLAITPTTADTVTIAGATYAIVNVQRDPAGAAWVMQCRT</sequence>
<protein>
    <submittedName>
        <fullName evidence="1">Uncharacterized protein</fullName>
    </submittedName>
</protein>
<dbReference type="PATRIC" id="fig|1076.23.peg.2447"/>
<name>A0A0D7DZK2_RHOPL</name>
<gene>
    <name evidence="1" type="ORF">OO17_28235</name>
</gene>
<evidence type="ECO:0000313" key="1">
    <source>
        <dbReference type="EMBL" id="KIZ33650.1"/>
    </source>
</evidence>